<protein>
    <submittedName>
        <fullName evidence="2">DUF1294 domain-containing protein</fullName>
    </submittedName>
</protein>
<dbReference type="InterPro" id="IPR010718">
    <property type="entry name" value="DUF1294"/>
</dbReference>
<evidence type="ECO:0000313" key="2">
    <source>
        <dbReference type="EMBL" id="MFC7371334.1"/>
    </source>
</evidence>
<dbReference type="Proteomes" id="UP001596549">
    <property type="component" value="Unassembled WGS sequence"/>
</dbReference>
<proteinExistence type="predicted"/>
<dbReference type="RefSeq" id="WP_379747800.1">
    <property type="nucleotide sequence ID" value="NZ_JBHTCP010000012.1"/>
</dbReference>
<gene>
    <name evidence="2" type="ORF">ACFQPF_06580</name>
</gene>
<dbReference type="EMBL" id="JBHTCP010000012">
    <property type="protein sequence ID" value="MFC7371334.1"/>
    <property type="molecule type" value="Genomic_DNA"/>
</dbReference>
<dbReference type="Pfam" id="PF06961">
    <property type="entry name" value="DUF1294"/>
    <property type="match status" value="1"/>
</dbReference>
<feature type="transmembrane region" description="Helical" evidence="1">
    <location>
        <begin position="34"/>
        <end position="52"/>
    </location>
</feature>
<keyword evidence="1" id="KW-0812">Transmembrane</keyword>
<dbReference type="PIRSF" id="PIRSF002599">
    <property type="entry name" value="Cold_shock_A"/>
    <property type="match status" value="1"/>
</dbReference>
<feature type="transmembrane region" description="Helical" evidence="1">
    <location>
        <begin position="64"/>
        <end position="82"/>
    </location>
</feature>
<name>A0ABW2NTH6_9BACL</name>
<keyword evidence="1" id="KW-1133">Transmembrane helix</keyword>
<keyword evidence="1" id="KW-0472">Membrane</keyword>
<sequence>MLFLYLIIMNAAAYQIMKKDKEAAQKGEWRTPEATLWMFALIGGAPGMWLCMKKKRHKTKHTSFATGIPLLSVVTMFVAGLFL</sequence>
<evidence type="ECO:0000313" key="3">
    <source>
        <dbReference type="Proteomes" id="UP001596549"/>
    </source>
</evidence>
<organism evidence="2 3">
    <name type="scientific">Fictibacillus iocasae</name>
    <dbReference type="NCBI Taxonomy" id="2715437"/>
    <lineage>
        <taxon>Bacteria</taxon>
        <taxon>Bacillati</taxon>
        <taxon>Bacillota</taxon>
        <taxon>Bacilli</taxon>
        <taxon>Bacillales</taxon>
        <taxon>Fictibacillaceae</taxon>
        <taxon>Fictibacillus</taxon>
    </lineage>
</organism>
<dbReference type="InterPro" id="IPR012156">
    <property type="entry name" value="Cold_shock_CspA"/>
</dbReference>
<accession>A0ABW2NTH6</accession>
<comment type="caution">
    <text evidence="2">The sequence shown here is derived from an EMBL/GenBank/DDBJ whole genome shotgun (WGS) entry which is preliminary data.</text>
</comment>
<reference evidence="3" key="1">
    <citation type="journal article" date="2019" name="Int. J. Syst. Evol. Microbiol.">
        <title>The Global Catalogue of Microorganisms (GCM) 10K type strain sequencing project: providing services to taxonomists for standard genome sequencing and annotation.</title>
        <authorList>
            <consortium name="The Broad Institute Genomics Platform"/>
            <consortium name="The Broad Institute Genome Sequencing Center for Infectious Disease"/>
            <person name="Wu L."/>
            <person name="Ma J."/>
        </authorList>
    </citation>
    <scope>NUCLEOTIDE SEQUENCE [LARGE SCALE GENOMIC DNA]</scope>
    <source>
        <strain evidence="3">NBRC 106396</strain>
    </source>
</reference>
<keyword evidence="3" id="KW-1185">Reference proteome</keyword>
<evidence type="ECO:0000256" key="1">
    <source>
        <dbReference type="SAM" id="Phobius"/>
    </source>
</evidence>